<feature type="signal peptide" evidence="2">
    <location>
        <begin position="1"/>
        <end position="17"/>
    </location>
</feature>
<proteinExistence type="predicted"/>
<protein>
    <submittedName>
        <fullName evidence="3">Uncharacterized protein</fullName>
    </submittedName>
</protein>
<feature type="compositionally biased region" description="Polar residues" evidence="1">
    <location>
        <begin position="1423"/>
        <end position="1438"/>
    </location>
</feature>
<organism evidence="3 4">
    <name type="scientific">Musa troglodytarum</name>
    <name type="common">fe'i banana</name>
    <dbReference type="NCBI Taxonomy" id="320322"/>
    <lineage>
        <taxon>Eukaryota</taxon>
        <taxon>Viridiplantae</taxon>
        <taxon>Streptophyta</taxon>
        <taxon>Embryophyta</taxon>
        <taxon>Tracheophyta</taxon>
        <taxon>Spermatophyta</taxon>
        <taxon>Magnoliopsida</taxon>
        <taxon>Liliopsida</taxon>
        <taxon>Zingiberales</taxon>
        <taxon>Musaceae</taxon>
        <taxon>Musa</taxon>
    </lineage>
</organism>
<keyword evidence="2" id="KW-0732">Signal</keyword>
<feature type="compositionally biased region" description="Polar residues" evidence="1">
    <location>
        <begin position="585"/>
        <end position="597"/>
    </location>
</feature>
<feature type="region of interest" description="Disordered" evidence="1">
    <location>
        <begin position="1388"/>
        <end position="1446"/>
    </location>
</feature>
<feature type="region of interest" description="Disordered" evidence="1">
    <location>
        <begin position="990"/>
        <end position="1009"/>
    </location>
</feature>
<dbReference type="Proteomes" id="UP001055439">
    <property type="component" value="Chromosome 2"/>
</dbReference>
<keyword evidence="4" id="KW-1185">Reference proteome</keyword>
<feature type="chain" id="PRO_5039682149" evidence="2">
    <location>
        <begin position="18"/>
        <end position="1802"/>
    </location>
</feature>
<feature type="region of interest" description="Disordered" evidence="1">
    <location>
        <begin position="742"/>
        <end position="784"/>
    </location>
</feature>
<feature type="compositionally biased region" description="Basic and acidic residues" evidence="1">
    <location>
        <begin position="491"/>
        <end position="501"/>
    </location>
</feature>
<dbReference type="PANTHER" id="PTHR31267:SF2">
    <property type="entry name" value="EXPRESSED PROTEIN"/>
    <property type="match status" value="1"/>
</dbReference>
<feature type="compositionally biased region" description="Polar residues" evidence="1">
    <location>
        <begin position="609"/>
        <end position="624"/>
    </location>
</feature>
<feature type="region of interest" description="Disordered" evidence="1">
    <location>
        <begin position="571"/>
        <end position="624"/>
    </location>
</feature>
<feature type="compositionally biased region" description="Polar residues" evidence="1">
    <location>
        <begin position="921"/>
        <end position="940"/>
    </location>
</feature>
<feature type="compositionally biased region" description="Basic and acidic residues" evidence="1">
    <location>
        <begin position="764"/>
        <end position="776"/>
    </location>
</feature>
<gene>
    <name evidence="3" type="ORF">MUK42_27159</name>
</gene>
<feature type="region of interest" description="Disordered" evidence="1">
    <location>
        <begin position="482"/>
        <end position="501"/>
    </location>
</feature>
<accession>A0A9E7JPL1</accession>
<dbReference type="EMBL" id="CP097504">
    <property type="protein sequence ID" value="URD88738.1"/>
    <property type="molecule type" value="Genomic_DNA"/>
</dbReference>
<evidence type="ECO:0000313" key="4">
    <source>
        <dbReference type="Proteomes" id="UP001055439"/>
    </source>
</evidence>
<evidence type="ECO:0000256" key="1">
    <source>
        <dbReference type="SAM" id="MobiDB-lite"/>
    </source>
</evidence>
<dbReference type="PANTHER" id="PTHR31267">
    <property type="entry name" value="DENTIN SIALOPHOSPHOPROTEIN-LIKE PROTEIN"/>
    <property type="match status" value="1"/>
</dbReference>
<sequence length="1802" mass="197340">MGTWCFLLSAARRQFLATTATLKLAFGYGYEFELNMCQVPIGRRDRLHLRLFEVSGSARNQSGRTSITPFWTRPSESTAISARPRLRLTALGRGTREGDSRFSRQRVGFLRPPRTHPSVDLLLCAAVGMNNMQFWQQQLMCKQLQKPQRQQQLQQLDEGARHLSPHNQLSAVAKPATGNQPPATLNEMPVNDAYNYMWPSDFVGGMHNLPNNSLIFTAGNTNWVQSNISPAMPNLVNGVVLSDCQSDPMRSVGFMSQQIDQTYHGIPVSGTSTVNQYSHLGISDNCHDLVTEADATHAKTSYTSRTFQTDQRSAAQVCLQDKTLATTHNFKGKHFFGNSPVQDLGNDVTSGSFQPTNNLQHSFHFQEFHGRQEQDLSVNLQGKPISQVGTSSGVASLDPIEQKLLFGTDDDRFSFGGSLISSMGVDMHGHSSENDHFVAFPSIQSGSWSALMQDAVQASSSNNRLQEEWTGLYSQKSEQLMVKPPIMTNDNGKRPSAWDDRNLQNASSLTSTTVPMYNDADSILGSSTSPSDQHRFKSAHEQNNGVLTEAPHASFLSTAQGEHNSEFYHSCEQSQLSEGGLHAQRPSTSGVWSGQSIKQHDKNPGDVQFKSQNIGSGWGDQQNLPMSNISLQSVTRLNGWKTSHPMACRGGNTSNYHENDENLWNTSENHVNLNSGLQPLKSYIGSPEVQAEDFLVGNLNSNNLMLNQDMRQQASNAQQSVLGRHVALNTCVNSEIDQDVEKKQNKASKRQKIWESSASTTVERLGDNHENERDHGTMNLGDDYVGNMATGKSLLTGKDQYPLVSGSQRFSIQSCQHTVDSKVLQNSLGSLRTMGPSFPPNHKFVGKTQFAGHKASSDPTIVSKMISVGAKELQSRNTMPVCASNSSFDGSTAQYSQNETISQTSNNMLELLHKVDRSRNDNSVNTSDLPAQAAAETSVTHPHFDWSSNLRGFGLRLAPPSQRQPPLKYARLSQKSIDVANNWQLDKEAGCQNQPLSNSTSSVRSVPSLDEPCKRENCVRMSSLYAQKHEEHPEANEHFIFSSAVASDIPLAGNQLQEQQHLLQQQHISSTKDHLVQQQQQQHISESTLHDVQNQSVKFSFSNQANASQLVQNSSLVRQPCDSHIMAAPGQSVQTSLPALAGRFPTPGDASFAETPVPVGSQFSSGGTDYTNSTFSSFSHTTSSGQQLPVVGTKSFSKSSISGMSQQVAFPKMLHNMWRNISPQHQQAGINRQILAANILQSIVNNDRITSLWGMPKEGDQVNKEGSATPEIGTSSANSQKEENPLWGKSLDLMHSEKVDDVCKSISASQGEAAAVIKPPLDGGSNVQISSLVHNHQHDTPCSPVLHSPLTSIASSSSDIGISGCMSKPSDVQQQNYSLLHQLQSTKASDSDVNNLIGKGPKDGKVGPASHISFPPDSKPPSFASNDSDESNPSTSTAGEHDLQAHMHPTRTTSTANIMGGSDCTNIGPQMVPSWLECHGTYQKGRSVAVCDAQRSQIAAIQQYFLQKAPTTRDDNYLEQRLDSSHIGSYRQGTLATKSTPSEASPSLLPPDIMDHDVIVRSRKCKIATDVPWNKMVTEPQRLPSFSMAELDWAQAANRFIEKVDDEAETVENGPFVPQSRRRLILTTQLMHQLIPAVPAMMLKEEAAASYRSVTFTVAKSALADACSLVTSSESDSHVLLGNKNMTLGELKTSTKVENDNFSKLMEDFVGRSKKLGTDFSRLDGKTSLLDVRLECQELERFSIINRLVKFHGRTHADAVGVASTSGAYHRNIFPQRYITALPVPGNLPEGAIEKTPMSLPI</sequence>
<feature type="region of interest" description="Disordered" evidence="1">
    <location>
        <begin position="1255"/>
        <end position="1284"/>
    </location>
</feature>
<evidence type="ECO:0000313" key="3">
    <source>
        <dbReference type="EMBL" id="URD88738.1"/>
    </source>
</evidence>
<feature type="compositionally biased region" description="Low complexity" evidence="1">
    <location>
        <begin position="995"/>
        <end position="1009"/>
    </location>
</feature>
<reference evidence="3" key="1">
    <citation type="submission" date="2022-05" db="EMBL/GenBank/DDBJ databases">
        <title>The Musa troglodytarum L. genome provides insights into the mechanism of non-climacteric behaviour and enrichment of carotenoids.</title>
        <authorList>
            <person name="Wang J."/>
        </authorList>
    </citation>
    <scope>NUCLEOTIDE SEQUENCE</scope>
    <source>
        <tissue evidence="3">Leaf</tissue>
    </source>
</reference>
<name>A0A9E7JPL1_9LILI</name>
<feature type="region of interest" description="Disordered" evidence="1">
    <location>
        <begin position="919"/>
        <end position="940"/>
    </location>
</feature>
<dbReference type="OrthoDB" id="1926238at2759"/>
<evidence type="ECO:0000256" key="2">
    <source>
        <dbReference type="SAM" id="SignalP"/>
    </source>
</evidence>